<accession>A0A2W2AD02</accession>
<dbReference type="AlphaFoldDB" id="A0A2W2AD02"/>
<dbReference type="OrthoDB" id="9758448at2"/>
<evidence type="ECO:0000313" key="3">
    <source>
        <dbReference type="EMBL" id="PZF71512.1"/>
    </source>
</evidence>
<dbReference type="NCBIfam" id="NF033709">
    <property type="entry name" value="PorV_fam"/>
    <property type="match status" value="1"/>
</dbReference>
<dbReference type="SUPFAM" id="SSF56935">
    <property type="entry name" value="Porins"/>
    <property type="match status" value="1"/>
</dbReference>
<reference evidence="3 4" key="1">
    <citation type="submission" date="2018-06" db="EMBL/GenBank/DDBJ databases">
        <title>Mucibacter soli gen. nov., sp. nov., a new member of the family Chitinophagaceae producing mucin.</title>
        <authorList>
            <person name="Kim M.-K."/>
            <person name="Park S."/>
            <person name="Kim T.-S."/>
            <person name="Joung Y."/>
            <person name="Han J.-H."/>
            <person name="Kim S.B."/>
        </authorList>
    </citation>
    <scope>NUCLEOTIDE SEQUENCE [LARGE SCALE GENOMIC DNA]</scope>
    <source>
        <strain evidence="3 4">R1-15</strain>
    </source>
</reference>
<keyword evidence="1" id="KW-0732">Signal</keyword>
<dbReference type="Gene3D" id="2.40.160.60">
    <property type="entry name" value="Outer membrane protein transport protein (OMPP1/FadL/TodX)"/>
    <property type="match status" value="1"/>
</dbReference>
<dbReference type="InterPro" id="IPR045741">
    <property type="entry name" value="PorV"/>
</dbReference>
<dbReference type="NCBIfam" id="NF033710">
    <property type="entry name" value="T9SS_OM_PorV"/>
    <property type="match status" value="1"/>
</dbReference>
<keyword evidence="4" id="KW-1185">Reference proteome</keyword>
<feature type="chain" id="PRO_5015909873" description="Type IX secretion system protein PorV domain-containing protein" evidence="1">
    <location>
        <begin position="24"/>
        <end position="391"/>
    </location>
</feature>
<protein>
    <recommendedName>
        <fullName evidence="2">Type IX secretion system protein PorV domain-containing protein</fullName>
    </recommendedName>
</protein>
<gene>
    <name evidence="3" type="ORF">DN068_17865</name>
</gene>
<name>A0A2W2AD02_9BACT</name>
<comment type="caution">
    <text evidence="3">The sequence shown here is derived from an EMBL/GenBank/DDBJ whole genome shotgun (WGS) entry which is preliminary data.</text>
</comment>
<dbReference type="InterPro" id="IPR047799">
    <property type="entry name" value="T9SS_OM_PorV"/>
</dbReference>
<evidence type="ECO:0000256" key="1">
    <source>
        <dbReference type="SAM" id="SignalP"/>
    </source>
</evidence>
<dbReference type="Pfam" id="PF19572">
    <property type="entry name" value="PorV"/>
    <property type="match status" value="1"/>
</dbReference>
<dbReference type="RefSeq" id="WP_111000315.1">
    <property type="nucleotide sequence ID" value="NZ_QKTW01000023.1"/>
</dbReference>
<evidence type="ECO:0000313" key="4">
    <source>
        <dbReference type="Proteomes" id="UP000248745"/>
    </source>
</evidence>
<feature type="domain" description="Type IX secretion system protein PorV" evidence="2">
    <location>
        <begin position="32"/>
        <end position="271"/>
    </location>
</feature>
<sequence>MSNRLAIIGLSLLAGFSSRTALAQTGLNGQTTIPTTAVPFLRISPDARSGGMGDVGLAISPDANAQYWNVAKIPFTDKKFGISATYTPWLKDLVPDIFLAYLSAYAKFGENNNQAISGSLRYFSLGDINYTDINATPVGTGKPREFSVDLGYSRKLSDYLSVGLTGRYIHSAIATGLSGQQGTDYKPGSTASADMGVYYNKTKEITEYRSSTWSFGAALTNLGGKISYNSTRKDFIPLNLGIGAAYTYQVDEYNKFTIAADLNKLLVPAPTDTSTSGTPAYDMHSDMGVVEGMFKSFGDPAGMKRIDMSIGAEYWYQNQFAVRAGYFYESPSNGDRQYFTCGLGVRYNIFNLNFSYLVPSGSGINRNPLSNTLRFSLMFEFDKLGKQEASE</sequence>
<dbReference type="Proteomes" id="UP000248745">
    <property type="component" value="Unassembled WGS sequence"/>
</dbReference>
<proteinExistence type="predicted"/>
<organism evidence="3 4">
    <name type="scientific">Taibaiella soli</name>
    <dbReference type="NCBI Taxonomy" id="1649169"/>
    <lineage>
        <taxon>Bacteria</taxon>
        <taxon>Pseudomonadati</taxon>
        <taxon>Bacteroidota</taxon>
        <taxon>Chitinophagia</taxon>
        <taxon>Chitinophagales</taxon>
        <taxon>Chitinophagaceae</taxon>
        <taxon>Taibaiella</taxon>
    </lineage>
</organism>
<dbReference type="EMBL" id="QKTW01000023">
    <property type="protein sequence ID" value="PZF71512.1"/>
    <property type="molecule type" value="Genomic_DNA"/>
</dbReference>
<feature type="signal peptide" evidence="1">
    <location>
        <begin position="1"/>
        <end position="23"/>
    </location>
</feature>
<evidence type="ECO:0000259" key="2">
    <source>
        <dbReference type="Pfam" id="PF19572"/>
    </source>
</evidence>